<dbReference type="PANTHER" id="PTHR34996:SF3">
    <property type="entry name" value="OS06G0327400 PROTEIN"/>
    <property type="match status" value="1"/>
</dbReference>
<reference evidence="1" key="1">
    <citation type="journal article" date="2017" name="Gigascience">
        <title>The genome draft of coconut (Cocos nucifera).</title>
        <authorList>
            <person name="Xiao Y."/>
            <person name="Xu P."/>
            <person name="Fan H."/>
            <person name="Baudouin L."/>
            <person name="Xia W."/>
            <person name="Bocs S."/>
            <person name="Xu J."/>
            <person name="Li Q."/>
            <person name="Guo A."/>
            <person name="Zhou L."/>
            <person name="Li J."/>
            <person name="Wu Y."/>
            <person name="Ma Z."/>
            <person name="Armero A."/>
            <person name="Issali A.E."/>
            <person name="Liu N."/>
            <person name="Peng M."/>
            <person name="Yang Y."/>
        </authorList>
    </citation>
    <scope>NUCLEOTIDE SEQUENCE</scope>
    <source>
        <tissue evidence="1">Spear leaf of Hainan Tall coconut</tissue>
    </source>
</reference>
<evidence type="ECO:0000313" key="1">
    <source>
        <dbReference type="EMBL" id="KAG1364194.1"/>
    </source>
</evidence>
<gene>
    <name evidence="1" type="ORF">COCNU_11G010210</name>
</gene>
<name>A0A8K0IPY0_COCNU</name>
<accession>A0A8K0IPY0</accession>
<dbReference type="AlphaFoldDB" id="A0A8K0IPY0"/>
<keyword evidence="2" id="KW-1185">Reference proteome</keyword>
<reference evidence="1" key="2">
    <citation type="submission" date="2019-07" db="EMBL/GenBank/DDBJ databases">
        <authorList>
            <person name="Yang Y."/>
            <person name="Bocs S."/>
            <person name="Baudouin L."/>
        </authorList>
    </citation>
    <scope>NUCLEOTIDE SEQUENCE</scope>
    <source>
        <tissue evidence="1">Spear leaf of Hainan Tall coconut</tissue>
    </source>
</reference>
<evidence type="ECO:0000313" key="2">
    <source>
        <dbReference type="Proteomes" id="UP000797356"/>
    </source>
</evidence>
<protein>
    <submittedName>
        <fullName evidence="1">Uncharacterized protein</fullName>
    </submittedName>
</protein>
<proteinExistence type="predicted"/>
<dbReference type="EMBL" id="CM017882">
    <property type="protein sequence ID" value="KAG1364194.1"/>
    <property type="molecule type" value="Genomic_DNA"/>
</dbReference>
<sequence>MCSPRFGRKWRRMRGFRLHACRFYLIRFRVRLFRFLGFFIHGLETVKRGWRSSSRRQFGRQRTCSRRALIFEVCQASQIDYSIQSFYAEAIADCLEFIKRSSMSVDDGSDPKQEDVPIVDGNGSHRGMLVI</sequence>
<dbReference type="PANTHER" id="PTHR34996">
    <property type="entry name" value="OS06G0327400 PROTEIN"/>
    <property type="match status" value="1"/>
</dbReference>
<dbReference type="Proteomes" id="UP000797356">
    <property type="component" value="Chromosome 11"/>
</dbReference>
<organism evidence="1 2">
    <name type="scientific">Cocos nucifera</name>
    <name type="common">Coconut palm</name>
    <dbReference type="NCBI Taxonomy" id="13894"/>
    <lineage>
        <taxon>Eukaryota</taxon>
        <taxon>Viridiplantae</taxon>
        <taxon>Streptophyta</taxon>
        <taxon>Embryophyta</taxon>
        <taxon>Tracheophyta</taxon>
        <taxon>Spermatophyta</taxon>
        <taxon>Magnoliopsida</taxon>
        <taxon>Liliopsida</taxon>
        <taxon>Arecaceae</taxon>
        <taxon>Arecoideae</taxon>
        <taxon>Cocoseae</taxon>
        <taxon>Attaleinae</taxon>
        <taxon>Cocos</taxon>
    </lineage>
</organism>
<comment type="caution">
    <text evidence="1">The sequence shown here is derived from an EMBL/GenBank/DDBJ whole genome shotgun (WGS) entry which is preliminary data.</text>
</comment>